<dbReference type="EMBL" id="CP099968">
    <property type="protein sequence ID" value="UWL62240.1"/>
    <property type="molecule type" value="Genomic_DNA"/>
</dbReference>
<protein>
    <recommendedName>
        <fullName evidence="3">MarR family transcriptional regulator</fullName>
    </recommendedName>
</protein>
<evidence type="ECO:0000313" key="2">
    <source>
        <dbReference type="Proteomes" id="UP001058739"/>
    </source>
</evidence>
<evidence type="ECO:0000313" key="1">
    <source>
        <dbReference type="EMBL" id="UWL62240.1"/>
    </source>
</evidence>
<gene>
    <name evidence="1" type="ORF">NIK97_20540</name>
</gene>
<sequence>MKLTKAQKNALEWFQRNEPVSAFPCDGTAPTLKFVKRLCDLGLVERVGKDTGRWAFTKFAMTEAGRQALKGGE</sequence>
<dbReference type="RefSeq" id="WP_259698209.1">
    <property type="nucleotide sequence ID" value="NZ_CP099968.1"/>
</dbReference>
<organism evidence="1 2">
    <name type="scientific">Brucella pseudintermedia</name>
    <dbReference type="NCBI Taxonomy" id="370111"/>
    <lineage>
        <taxon>Bacteria</taxon>
        <taxon>Pseudomonadati</taxon>
        <taxon>Pseudomonadota</taxon>
        <taxon>Alphaproteobacteria</taxon>
        <taxon>Hyphomicrobiales</taxon>
        <taxon>Brucellaceae</taxon>
        <taxon>Brucella/Ochrobactrum group</taxon>
        <taxon>Brucella</taxon>
    </lineage>
</organism>
<name>A0ABY5UFV0_9HYPH</name>
<evidence type="ECO:0008006" key="3">
    <source>
        <dbReference type="Google" id="ProtNLM"/>
    </source>
</evidence>
<accession>A0ABY5UFV0</accession>
<reference evidence="1" key="1">
    <citation type="submission" date="2022-06" db="EMBL/GenBank/DDBJ databases">
        <title>Complete Genome Sequence of Deoxynivalenol-bioadsorption Ochrobactrum pseudintermedium ASAG-D25.</title>
        <authorList>
            <person name="Wang N."/>
        </authorList>
    </citation>
    <scope>NUCLEOTIDE SEQUENCE</scope>
    <source>
        <strain evidence="1">ASAG-D25</strain>
    </source>
</reference>
<proteinExistence type="predicted"/>
<keyword evidence="2" id="KW-1185">Reference proteome</keyword>
<dbReference type="Proteomes" id="UP001058739">
    <property type="component" value="Chromosome 02"/>
</dbReference>